<dbReference type="EMBL" id="NZBD01000015">
    <property type="protein sequence ID" value="MAG18254.1"/>
    <property type="molecule type" value="Genomic_DNA"/>
</dbReference>
<comment type="caution">
    <text evidence="2">The sequence shown here is derived from an EMBL/GenBank/DDBJ whole genome shotgun (WGS) entry which is preliminary data.</text>
</comment>
<feature type="coiled-coil region" evidence="1">
    <location>
        <begin position="28"/>
        <end position="62"/>
    </location>
</feature>
<proteinExistence type="predicted"/>
<evidence type="ECO:0000313" key="2">
    <source>
        <dbReference type="EMBL" id="MAG18254.1"/>
    </source>
</evidence>
<gene>
    <name evidence="2" type="ORF">CL944_02150</name>
</gene>
<sequence>MNFVNEKELLAKLSGLNSKYKSATTEQKKDIGEQIDRIHDEIQHLRDKRAAMAKKNELVQREQLVRKHNRPR</sequence>
<evidence type="ECO:0000256" key="1">
    <source>
        <dbReference type="SAM" id="Coils"/>
    </source>
</evidence>
<name>A0A2D6LQ57_9ARCH</name>
<dbReference type="Proteomes" id="UP000226712">
    <property type="component" value="Unassembled WGS sequence"/>
</dbReference>
<organism evidence="2 3">
    <name type="scientific">Candidatus Iainarchaeum sp</name>
    <dbReference type="NCBI Taxonomy" id="3101447"/>
    <lineage>
        <taxon>Archaea</taxon>
        <taxon>Candidatus Iainarchaeota</taxon>
        <taxon>Candidatus Iainarchaeia</taxon>
        <taxon>Candidatus Iainarchaeales</taxon>
        <taxon>Candidatus Iainarchaeaceae</taxon>
        <taxon>Candidatus Iainarchaeum</taxon>
    </lineage>
</organism>
<dbReference type="AlphaFoldDB" id="A0A2D6LQ57"/>
<reference evidence="3" key="1">
    <citation type="submission" date="2017-09" db="EMBL/GenBank/DDBJ databases">
        <title>The Reconstruction of 2,631 Draft Metagenome-Assembled Genomes from the Global Oceans.</title>
        <authorList>
            <person name="Tully B.J."/>
            <person name="Graham E.D."/>
            <person name="Heidelberg J.F."/>
        </authorList>
    </citation>
    <scope>NUCLEOTIDE SEQUENCE [LARGE SCALE GENOMIC DNA]</scope>
</reference>
<keyword evidence="1" id="KW-0175">Coiled coil</keyword>
<evidence type="ECO:0000313" key="3">
    <source>
        <dbReference type="Proteomes" id="UP000226712"/>
    </source>
</evidence>
<protein>
    <submittedName>
        <fullName evidence="2">Uncharacterized protein</fullName>
    </submittedName>
</protein>
<accession>A0A2D6LQ57</accession>